<evidence type="ECO:0000313" key="2">
    <source>
        <dbReference type="Proteomes" id="UP001189429"/>
    </source>
</evidence>
<accession>A0ABN9UXC7</accession>
<evidence type="ECO:0000313" key="1">
    <source>
        <dbReference type="EMBL" id="CAK0864831.1"/>
    </source>
</evidence>
<name>A0ABN9UXC7_9DINO</name>
<proteinExistence type="predicted"/>
<gene>
    <name evidence="1" type="ORF">PCOR1329_LOCUS52578</name>
</gene>
<keyword evidence="2" id="KW-1185">Reference proteome</keyword>
<feature type="non-terminal residue" evidence="1">
    <location>
        <position position="1"/>
    </location>
</feature>
<comment type="caution">
    <text evidence="1">The sequence shown here is derived from an EMBL/GenBank/DDBJ whole genome shotgun (WGS) entry which is preliminary data.</text>
</comment>
<dbReference type="Proteomes" id="UP001189429">
    <property type="component" value="Unassembled WGS sequence"/>
</dbReference>
<sequence>PRAQPDGTKWQVEELEDLKALRQRSFGLDMDEEDVKLITQVLENVLIEHNGHYEADVLNDTFFETGKNIEFGVVWVRFDGPRAGRGFHSFVEYRAKDATEEVIFEIMHNASYKYIGGLDAYSINYVEPRFHYMDHVWVGSTSSHVAISTASRKRARAIRTAY</sequence>
<dbReference type="EMBL" id="CAUYUJ010016398">
    <property type="protein sequence ID" value="CAK0864831.1"/>
    <property type="molecule type" value="Genomic_DNA"/>
</dbReference>
<reference evidence="1" key="1">
    <citation type="submission" date="2023-10" db="EMBL/GenBank/DDBJ databases">
        <authorList>
            <person name="Chen Y."/>
            <person name="Shah S."/>
            <person name="Dougan E. K."/>
            <person name="Thang M."/>
            <person name="Chan C."/>
        </authorList>
    </citation>
    <scope>NUCLEOTIDE SEQUENCE [LARGE SCALE GENOMIC DNA]</scope>
</reference>
<organism evidence="1 2">
    <name type="scientific">Prorocentrum cordatum</name>
    <dbReference type="NCBI Taxonomy" id="2364126"/>
    <lineage>
        <taxon>Eukaryota</taxon>
        <taxon>Sar</taxon>
        <taxon>Alveolata</taxon>
        <taxon>Dinophyceae</taxon>
        <taxon>Prorocentrales</taxon>
        <taxon>Prorocentraceae</taxon>
        <taxon>Prorocentrum</taxon>
    </lineage>
</organism>
<protein>
    <submittedName>
        <fullName evidence="1">Uncharacterized protein</fullName>
    </submittedName>
</protein>